<feature type="transmembrane region" description="Helical" evidence="2">
    <location>
        <begin position="146"/>
        <end position="169"/>
    </location>
</feature>
<feature type="transmembrane region" description="Helical" evidence="2">
    <location>
        <begin position="221"/>
        <end position="242"/>
    </location>
</feature>
<feature type="compositionally biased region" description="Polar residues" evidence="1">
    <location>
        <begin position="1285"/>
        <end position="1294"/>
    </location>
</feature>
<feature type="region of interest" description="Disordered" evidence="1">
    <location>
        <begin position="1073"/>
        <end position="1127"/>
    </location>
</feature>
<evidence type="ECO:0000256" key="1">
    <source>
        <dbReference type="SAM" id="MobiDB-lite"/>
    </source>
</evidence>
<feature type="compositionally biased region" description="Low complexity" evidence="1">
    <location>
        <begin position="272"/>
        <end position="288"/>
    </location>
</feature>
<feature type="compositionally biased region" description="Polar residues" evidence="1">
    <location>
        <begin position="1356"/>
        <end position="1370"/>
    </location>
</feature>
<keyword evidence="2" id="KW-0812">Transmembrane</keyword>
<dbReference type="RefSeq" id="XP_040654423.1">
    <property type="nucleotide sequence ID" value="XM_040804319.1"/>
</dbReference>
<feature type="compositionally biased region" description="Basic and acidic residues" evidence="1">
    <location>
        <begin position="1479"/>
        <end position="1495"/>
    </location>
</feature>
<feature type="compositionally biased region" description="Basic residues" evidence="1">
    <location>
        <begin position="338"/>
        <end position="348"/>
    </location>
</feature>
<feature type="region of interest" description="Disordered" evidence="1">
    <location>
        <begin position="1342"/>
        <end position="1511"/>
    </location>
</feature>
<comment type="caution">
    <text evidence="3">The sequence shown here is derived from an EMBL/GenBank/DDBJ whole genome shotgun (WGS) entry which is preliminary data.</text>
</comment>
<feature type="region of interest" description="Disordered" evidence="1">
    <location>
        <begin position="389"/>
        <end position="614"/>
    </location>
</feature>
<feature type="compositionally biased region" description="Acidic residues" evidence="1">
    <location>
        <begin position="1501"/>
        <end position="1511"/>
    </location>
</feature>
<feature type="compositionally biased region" description="Polar residues" evidence="1">
    <location>
        <begin position="940"/>
        <end position="951"/>
    </location>
</feature>
<protein>
    <submittedName>
        <fullName evidence="3">Uncharacterized protein</fullName>
    </submittedName>
</protein>
<feature type="compositionally biased region" description="Acidic residues" evidence="1">
    <location>
        <begin position="1295"/>
        <end position="1315"/>
    </location>
</feature>
<dbReference type="GeneID" id="63719675"/>
<feature type="compositionally biased region" description="Low complexity" evidence="1">
    <location>
        <begin position="1084"/>
        <end position="1094"/>
    </location>
</feature>
<keyword evidence="2" id="KW-1133">Transmembrane helix</keyword>
<feature type="compositionally biased region" description="Polar residues" evidence="1">
    <location>
        <begin position="1188"/>
        <end position="1198"/>
    </location>
</feature>
<proteinExistence type="predicted"/>
<keyword evidence="4" id="KW-1185">Reference proteome</keyword>
<feature type="compositionally biased region" description="Polar residues" evidence="1">
    <location>
        <begin position="838"/>
        <end position="849"/>
    </location>
</feature>
<feature type="compositionally biased region" description="Pro residues" evidence="1">
    <location>
        <begin position="791"/>
        <end position="811"/>
    </location>
</feature>
<feature type="region of interest" description="Disordered" evidence="1">
    <location>
        <begin position="245"/>
        <end position="362"/>
    </location>
</feature>
<organism evidence="3 4">
    <name type="scientific">Drechmeria coniospora</name>
    <name type="common">Nematophagous fungus</name>
    <name type="synonym">Meria coniospora</name>
    <dbReference type="NCBI Taxonomy" id="98403"/>
    <lineage>
        <taxon>Eukaryota</taxon>
        <taxon>Fungi</taxon>
        <taxon>Dikarya</taxon>
        <taxon>Ascomycota</taxon>
        <taxon>Pezizomycotina</taxon>
        <taxon>Sordariomycetes</taxon>
        <taxon>Hypocreomycetidae</taxon>
        <taxon>Hypocreales</taxon>
        <taxon>Ophiocordycipitaceae</taxon>
        <taxon>Drechmeria</taxon>
    </lineage>
</organism>
<feature type="compositionally biased region" description="Polar residues" evidence="1">
    <location>
        <begin position="407"/>
        <end position="426"/>
    </location>
</feature>
<evidence type="ECO:0000313" key="3">
    <source>
        <dbReference type="EMBL" id="KYK55071.1"/>
    </source>
</evidence>
<feature type="compositionally biased region" description="Polar residues" evidence="1">
    <location>
        <begin position="1414"/>
        <end position="1426"/>
    </location>
</feature>
<feature type="compositionally biased region" description="Basic and acidic residues" evidence="1">
    <location>
        <begin position="1342"/>
        <end position="1354"/>
    </location>
</feature>
<keyword evidence="2" id="KW-0472">Membrane</keyword>
<sequence>MVNKANSQALAAVFFFGIVFCVAIATTVLYSLGGVSSLLHNGPRLVLVVFLTSSFLWAFVSFVGTLVDSTNTVGCQVAVTFSSLFDQLARVFLEEFLFFAMKPDFSLSVGTILPQVLIVVRFILGGIFVGVRGSQFKPVCVGKTRVLGLAIAVLLSDVVVILLLVVRASTLGVLRRLAEKTATGARSKALIFVLAGLALWTTLSIPMTLGISSFDITVRTVLPALGLLAAIALLAIFSRSLATAQEGKKNPTTPTARGPVEFLPPKPTSSRGLQNAAAQPPPNQLAGARTGPTASNASTHSATPSAGSKTDLPANTGQLRPPTRAHMVAPPLRAAPKAPKKSPLKKGGKLVISGPIATPDCVEGPLTRIATMDLATAVDADRERRKTVLQGLKSNSDDAKSAEPPSGSRSIASDMNDSSSTRTVGSVQPAVQRPDTASTTSAQPSPGSVDSRRRSPRKARHADSYSPPVPRKDTKEESGFAPFTRPAPTSNIQERRRTRALQMRTASKAPALPRAPTESQAPVLPRAPTESEVPALPRAPAESQAPALPRAPAESQAPPMPRLASDENSPPHSKNANANGTSMQGYPSRAPLMNLSHNGPVRSDIRPSRQTPSVTVREIRSHPANMSMQPRQPNGIPRHPGPRPMRPPFHPNAMRMHPNAMRPHPNAMRPHPNAMRPHPNAMRPHPNAMRPHPNALRAHPHALRAHPHALRAHPHALRAHPDALRVHPDAMRVHPDAMRNNPSALPRSAGVLPPRERRGSETRGFPAQIPSSTADGNSHGLKRRSASFSDIPPPPYVAAPAPPAPVEPPSPKLSQSNVTAVELLPETPVSRTYDAPASATTRSPHSPSGFSPKVRANSVTSAPGDRGSKVAASPTPRTVSNHSTRRRSSLVLPNTSTPKDDKTFSIQLGMARSPAASPQVPTTPKAASVTARSPWKQKPSARTSSASSILVNDSGEDGREIMTIMLDQSSPRSVGSPLQWHRRPGQECPTFSNRKTLMLNRKLVLPAPLILGKPNKTRKIVPESPLSLESPTAALARIHSQLDTFEESDEEKTATSQRFLTNVEAEMNVQEDHWQKMRSDYSRASTSPATSSPADTQRGESLPTSPTAKAGSSGRVSPPELESAGSGESAFFDAHTVLTDAADRESAGSGKSSPASEDSVESPLLGSDASSNLSTPSPKTKDTVVDMGSSTVARSSQEMSEKPRTISGVLQTPTSMPAPLPVSHQPAPARPVTQRPPRQSRRISNLPDILENPEPMKDRRATLGIFQFPWGEKSDTGTVEAPTRTLASHDQSFFDSEDSDDEEDDEDEEHAEEDDKVQSRKNTGFDESTLWDIAHLLRSDEVPSRDSLFPRERMNQAATSSTIESRNFSKPLSVAFGEPSPVPSGTMLRRKSSIPMVPSASPRLLVNEKESSRTNDWVSMSSVQPISTPPPSLASRSDSPSSDSSSMQSNVTAQSTVNSPSTNSDTGSPDSPMRSKTQGKRDLVKAKDMGRRAEEYVQVQDSEDSGSENFF</sequence>
<dbReference type="EMBL" id="LAYC01000003">
    <property type="protein sequence ID" value="KYK55071.1"/>
    <property type="molecule type" value="Genomic_DNA"/>
</dbReference>
<feature type="transmembrane region" description="Helical" evidence="2">
    <location>
        <begin position="189"/>
        <end position="209"/>
    </location>
</feature>
<feature type="region of interest" description="Disordered" evidence="1">
    <location>
        <begin position="735"/>
        <end position="952"/>
    </location>
</feature>
<feature type="transmembrane region" description="Helical" evidence="2">
    <location>
        <begin position="45"/>
        <end position="67"/>
    </location>
</feature>
<feature type="compositionally biased region" description="Polar residues" evidence="1">
    <location>
        <begin position="566"/>
        <end position="585"/>
    </location>
</feature>
<feature type="region of interest" description="Disordered" evidence="1">
    <location>
        <begin position="1270"/>
        <end position="1325"/>
    </location>
</feature>
<dbReference type="Proteomes" id="UP000076580">
    <property type="component" value="Chromosome 03"/>
</dbReference>
<name>A0A151GDC9_DRECN</name>
<feature type="compositionally biased region" description="Polar residues" evidence="1">
    <location>
        <begin position="1168"/>
        <end position="1178"/>
    </location>
</feature>
<reference evidence="3 4" key="1">
    <citation type="journal article" date="2016" name="Sci. Rep.">
        <title>Insights into Adaptations to a Near-Obligate Nematode Endoparasitic Lifestyle from the Finished Genome of Drechmeria coniospora.</title>
        <authorList>
            <person name="Zhang L."/>
            <person name="Zhou Z."/>
            <person name="Guo Q."/>
            <person name="Fokkens L."/>
            <person name="Miskei M."/>
            <person name="Pocsi I."/>
            <person name="Zhang W."/>
            <person name="Chen M."/>
            <person name="Wang L."/>
            <person name="Sun Y."/>
            <person name="Donzelli B.G."/>
            <person name="Gibson D.M."/>
            <person name="Nelson D.R."/>
            <person name="Luo J.G."/>
            <person name="Rep M."/>
            <person name="Liu H."/>
            <person name="Yang S."/>
            <person name="Wang J."/>
            <person name="Krasnoff S.B."/>
            <person name="Xu Y."/>
            <person name="Molnar I."/>
            <person name="Lin M."/>
        </authorList>
    </citation>
    <scope>NUCLEOTIDE SEQUENCE [LARGE SCALE GENOMIC DNA]</scope>
    <source>
        <strain evidence="3 4">ARSEF 6962</strain>
    </source>
</reference>
<evidence type="ECO:0000256" key="2">
    <source>
        <dbReference type="SAM" id="Phobius"/>
    </source>
</evidence>
<gene>
    <name evidence="3" type="ORF">DCS_07032</name>
</gene>
<evidence type="ECO:0000313" key="4">
    <source>
        <dbReference type="Proteomes" id="UP000076580"/>
    </source>
</evidence>
<feature type="compositionally biased region" description="Low complexity" evidence="1">
    <location>
        <begin position="1433"/>
        <end position="1449"/>
    </location>
</feature>
<feature type="transmembrane region" description="Helical" evidence="2">
    <location>
        <begin position="12"/>
        <end position="33"/>
    </location>
</feature>
<feature type="compositionally biased region" description="Polar residues" evidence="1">
    <location>
        <begin position="435"/>
        <end position="448"/>
    </location>
</feature>
<feature type="transmembrane region" description="Helical" evidence="2">
    <location>
        <begin position="112"/>
        <end position="134"/>
    </location>
</feature>
<accession>A0A151GDC9</accession>
<feature type="compositionally biased region" description="Polar residues" evidence="1">
    <location>
        <begin position="1450"/>
        <end position="1469"/>
    </location>
</feature>
<feature type="compositionally biased region" description="Polar residues" evidence="1">
    <location>
        <begin position="292"/>
        <end position="318"/>
    </location>
</feature>
<feature type="region of interest" description="Disordered" evidence="1">
    <location>
        <begin position="1142"/>
        <end position="1257"/>
    </location>
</feature>
<dbReference type="InParanoid" id="A0A151GDC9"/>